<reference evidence="3 4" key="1">
    <citation type="journal article" date="2019" name="Int. J. Syst. Evol. Microbiol.">
        <title>The Global Catalogue of Microorganisms (GCM) 10K type strain sequencing project: providing services to taxonomists for standard genome sequencing and annotation.</title>
        <authorList>
            <consortium name="The Broad Institute Genomics Platform"/>
            <consortium name="The Broad Institute Genome Sequencing Center for Infectious Disease"/>
            <person name="Wu L."/>
            <person name="Ma J."/>
        </authorList>
    </citation>
    <scope>NUCLEOTIDE SEQUENCE [LARGE SCALE GENOMIC DNA]</scope>
    <source>
        <strain evidence="3 4">JCM 16328</strain>
    </source>
</reference>
<evidence type="ECO:0000259" key="2">
    <source>
        <dbReference type="Pfam" id="PF00582"/>
    </source>
</evidence>
<name>A0AAV3TDV3_9EURY</name>
<dbReference type="CDD" id="cd00293">
    <property type="entry name" value="USP-like"/>
    <property type="match status" value="1"/>
</dbReference>
<dbReference type="Gene3D" id="3.40.50.620">
    <property type="entry name" value="HUPs"/>
    <property type="match status" value="1"/>
</dbReference>
<dbReference type="InterPro" id="IPR006015">
    <property type="entry name" value="Universal_stress_UspA"/>
</dbReference>
<dbReference type="Pfam" id="PF00582">
    <property type="entry name" value="Usp"/>
    <property type="match status" value="1"/>
</dbReference>
<organism evidence="3 4">
    <name type="scientific">Natronoarchaeum mannanilyticum</name>
    <dbReference type="NCBI Taxonomy" id="926360"/>
    <lineage>
        <taxon>Archaea</taxon>
        <taxon>Methanobacteriati</taxon>
        <taxon>Methanobacteriota</taxon>
        <taxon>Stenosarchaea group</taxon>
        <taxon>Halobacteria</taxon>
        <taxon>Halobacteriales</taxon>
        <taxon>Natronoarchaeaceae</taxon>
    </lineage>
</organism>
<evidence type="ECO:0000313" key="4">
    <source>
        <dbReference type="Proteomes" id="UP001500420"/>
    </source>
</evidence>
<gene>
    <name evidence="3" type="ORF">GCM10009020_31080</name>
</gene>
<evidence type="ECO:0000256" key="1">
    <source>
        <dbReference type="ARBA" id="ARBA00008791"/>
    </source>
</evidence>
<dbReference type="PANTHER" id="PTHR46268:SF24">
    <property type="entry name" value="UNIVERSAL STRESS PROTEIN"/>
    <property type="match status" value="1"/>
</dbReference>
<comment type="similarity">
    <text evidence="1">Belongs to the universal stress protein A family.</text>
</comment>
<dbReference type="EMBL" id="BAAADV010000007">
    <property type="protein sequence ID" value="GAA0680118.1"/>
    <property type="molecule type" value="Genomic_DNA"/>
</dbReference>
<dbReference type="InterPro" id="IPR006016">
    <property type="entry name" value="UspA"/>
</dbReference>
<dbReference type="InterPro" id="IPR014729">
    <property type="entry name" value="Rossmann-like_a/b/a_fold"/>
</dbReference>
<keyword evidence="4" id="KW-1185">Reference proteome</keyword>
<sequence length="152" mass="16995">MPSRVLVAYDESTQANFALRYALSTHPDAEIRVLHVTDPREWYDAGDVDGYAYEESYRRSQESAERLLERAEGIARENGREITTDIAEGRAAQTIVRYAEEHGFDHVVLGSHGRSGLSRLLLGSVAEIVVRRSHAPVTVVRNDQTGAETVER</sequence>
<dbReference type="PRINTS" id="PR01438">
    <property type="entry name" value="UNVRSLSTRESS"/>
</dbReference>
<feature type="domain" description="UspA" evidence="2">
    <location>
        <begin position="3"/>
        <end position="141"/>
    </location>
</feature>
<evidence type="ECO:0000313" key="3">
    <source>
        <dbReference type="EMBL" id="GAA0680118.1"/>
    </source>
</evidence>
<dbReference type="Proteomes" id="UP001500420">
    <property type="component" value="Unassembled WGS sequence"/>
</dbReference>
<accession>A0AAV3TDV3</accession>
<comment type="caution">
    <text evidence="3">The sequence shown here is derived from an EMBL/GenBank/DDBJ whole genome shotgun (WGS) entry which is preliminary data.</text>
</comment>
<proteinExistence type="inferred from homology"/>
<dbReference type="SUPFAM" id="SSF52402">
    <property type="entry name" value="Adenine nucleotide alpha hydrolases-like"/>
    <property type="match status" value="1"/>
</dbReference>
<dbReference type="AlphaFoldDB" id="A0AAV3TDV3"/>
<dbReference type="PANTHER" id="PTHR46268">
    <property type="entry name" value="STRESS RESPONSE PROTEIN NHAX"/>
    <property type="match status" value="1"/>
</dbReference>
<protein>
    <submittedName>
        <fullName evidence="3">Universal stress protein</fullName>
    </submittedName>
</protein>